<dbReference type="Proteomes" id="UP000005667">
    <property type="component" value="Plasmid AZO_p5"/>
</dbReference>
<organism evidence="2 3">
    <name type="scientific">Azospirillum lipoferum (strain 4B)</name>
    <dbReference type="NCBI Taxonomy" id="862719"/>
    <lineage>
        <taxon>Bacteria</taxon>
        <taxon>Pseudomonadati</taxon>
        <taxon>Pseudomonadota</taxon>
        <taxon>Alphaproteobacteria</taxon>
        <taxon>Rhodospirillales</taxon>
        <taxon>Azospirillaceae</taxon>
        <taxon>Azospirillum</taxon>
    </lineage>
</organism>
<evidence type="ECO:0000313" key="3">
    <source>
        <dbReference type="Proteomes" id="UP000005667"/>
    </source>
</evidence>
<keyword evidence="3" id="KW-1185">Reference proteome</keyword>
<proteinExistence type="predicted"/>
<feature type="domain" description="DUF4357" evidence="1">
    <location>
        <begin position="237"/>
        <end position="284"/>
    </location>
</feature>
<reference evidence="3" key="1">
    <citation type="journal article" date="2011" name="PLoS Genet.">
        <title>Azospirillum genomes reveal transition of bacteria from aquatic to terrestrial environments.</title>
        <authorList>
            <person name="Wisniewski-Dye F."/>
            <person name="Borziak K."/>
            <person name="Khalsa-Moyers G."/>
            <person name="Alexandre G."/>
            <person name="Sukharnikov L.O."/>
            <person name="Wuichet K."/>
            <person name="Hurst G.B."/>
            <person name="McDonald W.H."/>
            <person name="Robertson J.S."/>
            <person name="Barbe V."/>
            <person name="Calteau A."/>
            <person name="Rouy Z."/>
            <person name="Mangenot S."/>
            <person name="Prigent-Combaret C."/>
            <person name="Normand P."/>
            <person name="Boyer M."/>
            <person name="Siguier P."/>
            <person name="Dessaux Y."/>
            <person name="Elmerich C."/>
            <person name="Condemine G."/>
            <person name="Krishnen G."/>
            <person name="Kennedy I."/>
            <person name="Paterson A.H."/>
            <person name="Gonzalez V."/>
            <person name="Mavingui P."/>
            <person name="Zhulin I.B."/>
        </authorList>
    </citation>
    <scope>NUCLEOTIDE SEQUENCE [LARGE SCALE GENOMIC DNA]</scope>
    <source>
        <strain evidence="3">4B</strain>
    </source>
</reference>
<accession>G7ZIA8</accession>
<geneLocation type="plasmid" evidence="2 3">
    <name>AZO_p5</name>
</geneLocation>
<keyword evidence="2" id="KW-0614">Plasmid</keyword>
<dbReference type="InterPro" id="IPR025579">
    <property type="entry name" value="DUF4357"/>
</dbReference>
<dbReference type="EMBL" id="FQ311873">
    <property type="protein sequence ID" value="CBS91267.1"/>
    <property type="molecule type" value="Genomic_DNA"/>
</dbReference>
<evidence type="ECO:0000313" key="2">
    <source>
        <dbReference type="EMBL" id="CBS91267.1"/>
    </source>
</evidence>
<gene>
    <name evidence="2" type="ordered locus">AZOLI_p50270</name>
</gene>
<dbReference type="HOGENOM" id="CLU_052782_2_0_5"/>
<sequence length="318" mass="35414">MGGRTVRVYMADGTAFGVQHAEIFNRTIQALSFPRSRYSELKEWVEAKSPGVYFLFGKNENDESICYIGEAQNVFDRISNHVREKDFWKDGVIFSSKDENINSKYLEARLIEMAVGAARYKLDNAKIQITPKLSRADRDAMEEIIADVRLILGMFGHKLLEPVSKVAKEEVRGISDERPIYGGVDRSSLKIEDHEFSMSVRDLRARGKVTDEGFVVLAGSFSSAEVGALQAGYINLRDKLIADGSLAKFDNHFKFTKDVLFNSPSAAAAVIAGTSRNGRKDWASGKRTLSDLENEISENLKKENSASQEGITLEKLGL</sequence>
<dbReference type="CDD" id="cd10447">
    <property type="entry name" value="GIY-YIG_unchar_2"/>
    <property type="match status" value="1"/>
</dbReference>
<name>G7ZIA8_AZOL4</name>
<dbReference type="AlphaFoldDB" id="G7ZIA8"/>
<dbReference type="KEGG" id="ali:AZOLI_p50270"/>
<dbReference type="Pfam" id="PF14267">
    <property type="entry name" value="DUF4357"/>
    <property type="match status" value="1"/>
</dbReference>
<evidence type="ECO:0000259" key="1">
    <source>
        <dbReference type="Pfam" id="PF14267"/>
    </source>
</evidence>
<dbReference type="InterPro" id="IPR035901">
    <property type="entry name" value="GIY-YIG_endonuc_sf"/>
</dbReference>
<dbReference type="Gene3D" id="3.40.1440.10">
    <property type="entry name" value="GIY-YIG endonuclease"/>
    <property type="match status" value="1"/>
</dbReference>
<dbReference type="OrthoDB" id="2656488at2"/>
<protein>
    <recommendedName>
        <fullName evidence="1">DUF4357 domain-containing protein</fullName>
    </recommendedName>
</protein>